<reference evidence="2" key="2">
    <citation type="submission" date="2021-05" db="UniProtKB">
        <authorList>
            <consortium name="EnsemblPlants"/>
        </authorList>
    </citation>
    <scope>IDENTIFICATION</scope>
    <source>
        <strain evidence="2">subsp. malaccensis</strain>
    </source>
</reference>
<reference evidence="1" key="1">
    <citation type="submission" date="2021-03" db="EMBL/GenBank/DDBJ databases">
        <authorList>
            <consortium name="Genoscope - CEA"/>
            <person name="William W."/>
        </authorList>
    </citation>
    <scope>NUCLEOTIDE SEQUENCE</scope>
    <source>
        <strain evidence="1">Doubled-haploid Pahang</strain>
    </source>
</reference>
<evidence type="ECO:0000313" key="1">
    <source>
        <dbReference type="EMBL" id="CAG1843704.1"/>
    </source>
</evidence>
<accession>A0A804IV48</accession>
<organism evidence="2 3">
    <name type="scientific">Musa acuminata subsp. malaccensis</name>
    <name type="common">Wild banana</name>
    <name type="synonym">Musa malaccensis</name>
    <dbReference type="NCBI Taxonomy" id="214687"/>
    <lineage>
        <taxon>Eukaryota</taxon>
        <taxon>Viridiplantae</taxon>
        <taxon>Streptophyta</taxon>
        <taxon>Embryophyta</taxon>
        <taxon>Tracheophyta</taxon>
        <taxon>Spermatophyta</taxon>
        <taxon>Magnoliopsida</taxon>
        <taxon>Liliopsida</taxon>
        <taxon>Zingiberales</taxon>
        <taxon>Musaceae</taxon>
        <taxon>Musa</taxon>
    </lineage>
</organism>
<name>A0A804IV48_MUSAM</name>
<evidence type="ECO:0000313" key="2">
    <source>
        <dbReference type="EnsemblPlants" id="Ma04_p28970.1"/>
    </source>
</evidence>
<dbReference type="Gramene" id="Ma04_t28970.1">
    <property type="protein sequence ID" value="Ma04_p28970.1"/>
    <property type="gene ID" value="Ma04_g28970"/>
</dbReference>
<evidence type="ECO:0000313" key="3">
    <source>
        <dbReference type="Proteomes" id="UP000012960"/>
    </source>
</evidence>
<proteinExistence type="predicted"/>
<dbReference type="EMBL" id="HG996469">
    <property type="protein sequence ID" value="CAG1843704.1"/>
    <property type="molecule type" value="Genomic_DNA"/>
</dbReference>
<sequence length="137" mass="15401">MMAGLSSPATTTTTTTTTTYLSLFHALSCVYDMYHIIKINWIIVLSSYSGASTYLYSNSKPNLKSDLLQLQLWISWSRSIFQHVVLRVPRSTVNIDGHNRALQSQKPNRNMHGEVHILHPATCIPSAAHVHIQRPTV</sequence>
<dbReference type="Proteomes" id="UP000012960">
    <property type="component" value="Unplaced"/>
</dbReference>
<dbReference type="EnsemblPlants" id="Ma04_t28970.1">
    <property type="protein sequence ID" value="Ma04_p28970.1"/>
    <property type="gene ID" value="Ma04_g28970"/>
</dbReference>
<gene>
    <name evidence="1" type="ORF">GSMUA_134990.1</name>
</gene>
<protein>
    <submittedName>
        <fullName evidence="1">(wild Malaysian banana) hypothetical protein</fullName>
    </submittedName>
</protein>
<keyword evidence="3" id="KW-1185">Reference proteome</keyword>
<dbReference type="InParanoid" id="A0A804IV48"/>
<dbReference type="AlphaFoldDB" id="A0A804IV48"/>